<dbReference type="GO" id="GO:0005737">
    <property type="term" value="C:cytoplasm"/>
    <property type="evidence" value="ECO:0007669"/>
    <property type="project" value="TreeGrafter"/>
</dbReference>
<evidence type="ECO:0000313" key="5">
    <source>
        <dbReference type="EnsemblMetazoa" id="XP_020910515.1"/>
    </source>
</evidence>
<keyword evidence="6" id="KW-1185">Reference proteome</keyword>
<dbReference type="EnsemblMetazoa" id="XM_021054856.2">
    <property type="protein sequence ID" value="XP_020910515.1"/>
    <property type="gene ID" value="LOC110248344"/>
</dbReference>
<dbReference type="RefSeq" id="XP_020910515.1">
    <property type="nucleotide sequence ID" value="XM_021054856.2"/>
</dbReference>
<dbReference type="PANTHER" id="PTHR15207:SF3">
    <property type="entry name" value="DEAFNESS, AUTOSOMAL DOMINANT 5-RELATED"/>
    <property type="match status" value="1"/>
</dbReference>
<dbReference type="PANTHER" id="PTHR15207">
    <property type="entry name" value="NONSYNDROMIC HEARING IMPAIRMENT PROTEIN"/>
    <property type="match status" value="1"/>
</dbReference>
<comment type="similarity">
    <text evidence="2">Belongs to the gasdermin family.</text>
</comment>
<dbReference type="GO" id="GO:0012505">
    <property type="term" value="C:endomembrane system"/>
    <property type="evidence" value="ECO:0007669"/>
    <property type="project" value="UniProtKB-SubCell"/>
</dbReference>
<dbReference type="GO" id="GO:0012501">
    <property type="term" value="P:programmed cell death"/>
    <property type="evidence" value="ECO:0007669"/>
    <property type="project" value="InterPro"/>
</dbReference>
<proteinExistence type="inferred from homology"/>
<dbReference type="InterPro" id="IPR040460">
    <property type="entry name" value="Gasdermin_pore"/>
</dbReference>
<dbReference type="AlphaFoldDB" id="A0A913XVL6"/>
<evidence type="ECO:0000313" key="6">
    <source>
        <dbReference type="Proteomes" id="UP000887567"/>
    </source>
</evidence>
<protein>
    <recommendedName>
        <fullName evidence="4">Gasdermin pore forming domain-containing protein</fullName>
    </recommendedName>
</protein>
<dbReference type="OMA" id="RSICVIY"/>
<feature type="domain" description="Gasdermin pore forming" evidence="4">
    <location>
        <begin position="4"/>
        <end position="224"/>
    </location>
</feature>
<dbReference type="GeneID" id="110248344"/>
<organism evidence="5 6">
    <name type="scientific">Exaiptasia diaphana</name>
    <name type="common">Tropical sea anemone</name>
    <name type="synonym">Aiptasia pulchella</name>
    <dbReference type="NCBI Taxonomy" id="2652724"/>
    <lineage>
        <taxon>Eukaryota</taxon>
        <taxon>Metazoa</taxon>
        <taxon>Cnidaria</taxon>
        <taxon>Anthozoa</taxon>
        <taxon>Hexacorallia</taxon>
        <taxon>Actiniaria</taxon>
        <taxon>Aiptasiidae</taxon>
        <taxon>Exaiptasia</taxon>
    </lineage>
</organism>
<evidence type="ECO:0000256" key="2">
    <source>
        <dbReference type="ARBA" id="ARBA00009279"/>
    </source>
</evidence>
<reference evidence="5" key="1">
    <citation type="submission" date="2022-11" db="UniProtKB">
        <authorList>
            <consortium name="EnsemblMetazoa"/>
        </authorList>
    </citation>
    <scope>IDENTIFICATION</scope>
</reference>
<dbReference type="Proteomes" id="UP000887567">
    <property type="component" value="Unplaced"/>
</dbReference>
<keyword evidence="3" id="KW-0472">Membrane</keyword>
<accession>A0A913XVL6</accession>
<comment type="subcellular location">
    <subcellularLocation>
        <location evidence="1">Endomembrane system</location>
    </subcellularLocation>
</comment>
<dbReference type="InterPro" id="IPR042377">
    <property type="entry name" value="GSDME"/>
</dbReference>
<dbReference type="OrthoDB" id="9436533at2759"/>
<dbReference type="Pfam" id="PF04598">
    <property type="entry name" value="Gasdermin"/>
    <property type="match status" value="1"/>
</dbReference>
<evidence type="ECO:0000256" key="3">
    <source>
        <dbReference type="ARBA" id="ARBA00023136"/>
    </source>
</evidence>
<dbReference type="KEGG" id="epa:110248344"/>
<sequence>MALFESTSKQLVKDTGRSSLHPIVDLNSASQCKIMCIIEKKKSRWFWRPTKYLPTPFTLNELMTKPIDVSKKIKTSEFVSNYSNQPTLHVSGKLGGKIAKELGIDVSTADSFVVKMDLGSINKSEIRWQDLNDALKDQTLKLDHEFVQAILNCRRRSLCIVFETLNTTKDTNIQSDIQVEGDAVASTDIISKASVNISGSIKDTHHHSFDIPNGTVMAYGCYGLKLLEGLGLIELDVDKKLKDVVTDATDGKPPDAFSMDQPDGPDTALTSAFNALMKSPHKGDIIKCFREILATPEYCHVIEQLLDNVCDYFDKEKVKSYSLDEVKSLFGSCNSWERLLTILGITFDSKKGGKMIYPEDDKKDVVLSCCGLATSLHGLTNLQNIALKDVTPEYCDQLLYLIRNAICGKNTPADDPRLKRIYTHSSNPGKSFLLALGFQLTKQNGKDILALPPDLECPLEDAYVAVFVMAS</sequence>
<evidence type="ECO:0000259" key="4">
    <source>
        <dbReference type="Pfam" id="PF04598"/>
    </source>
</evidence>
<evidence type="ECO:0000256" key="1">
    <source>
        <dbReference type="ARBA" id="ARBA00004308"/>
    </source>
</evidence>
<name>A0A913XVL6_EXADI</name>